<keyword evidence="1" id="KW-1133">Transmembrane helix</keyword>
<reference evidence="2 3" key="1">
    <citation type="submission" date="2020-06" db="EMBL/GenBank/DDBJ databases">
        <title>WGS assembly of Ceratodon purpureus strain R40.</title>
        <authorList>
            <person name="Carey S.B."/>
            <person name="Jenkins J."/>
            <person name="Shu S."/>
            <person name="Lovell J.T."/>
            <person name="Sreedasyam A."/>
            <person name="Maumus F."/>
            <person name="Tiley G.P."/>
            <person name="Fernandez-Pozo N."/>
            <person name="Barry K."/>
            <person name="Chen C."/>
            <person name="Wang M."/>
            <person name="Lipzen A."/>
            <person name="Daum C."/>
            <person name="Saski C.A."/>
            <person name="Payton A.C."/>
            <person name="Mcbreen J.C."/>
            <person name="Conrad R.E."/>
            <person name="Kollar L.M."/>
            <person name="Olsson S."/>
            <person name="Huttunen S."/>
            <person name="Landis J.B."/>
            <person name="Wickett N.J."/>
            <person name="Johnson M.G."/>
            <person name="Rensing S.A."/>
            <person name="Grimwood J."/>
            <person name="Schmutz J."/>
            <person name="Mcdaniel S.F."/>
        </authorList>
    </citation>
    <scope>NUCLEOTIDE SEQUENCE [LARGE SCALE GENOMIC DNA]</scope>
    <source>
        <strain evidence="2 3">R40</strain>
    </source>
</reference>
<gene>
    <name evidence="2" type="ORF">KC19_6G061800</name>
</gene>
<sequence>MEATPPSAKETTFEYLMLLGRSKILRHSTETTMIYAAMIGYAHLILPEVCLISIFCGLALQLIFKVLLISIIIFFKLYLFATLVNGHYLAKCLFFFNCVVLVNILFPHVPVLLSFKALATSVPRCIPFLVTIFYSALRSCWIQYWNCIGHSTVNTCTENQACMNLISYQPPSNDAEGAEFRTARPINPTFTTP</sequence>
<feature type="transmembrane region" description="Helical" evidence="1">
    <location>
        <begin position="62"/>
        <end position="81"/>
    </location>
</feature>
<evidence type="ECO:0000313" key="3">
    <source>
        <dbReference type="Proteomes" id="UP000822688"/>
    </source>
</evidence>
<feature type="transmembrane region" description="Helical" evidence="1">
    <location>
        <begin position="93"/>
        <end position="113"/>
    </location>
</feature>
<feature type="transmembrane region" description="Helical" evidence="1">
    <location>
        <begin position="33"/>
        <end position="55"/>
    </location>
</feature>
<feature type="transmembrane region" description="Helical" evidence="1">
    <location>
        <begin position="125"/>
        <end position="145"/>
    </location>
</feature>
<dbReference type="Proteomes" id="UP000822688">
    <property type="component" value="Chromosome 6"/>
</dbReference>
<protein>
    <submittedName>
        <fullName evidence="2">Uncharacterized protein</fullName>
    </submittedName>
</protein>
<keyword evidence="3" id="KW-1185">Reference proteome</keyword>
<dbReference type="AlphaFoldDB" id="A0A8T0HBA4"/>
<name>A0A8T0HBA4_CERPU</name>
<accession>A0A8T0HBA4</accession>
<keyword evidence="1" id="KW-0812">Transmembrane</keyword>
<organism evidence="2 3">
    <name type="scientific">Ceratodon purpureus</name>
    <name type="common">Fire moss</name>
    <name type="synonym">Dicranum purpureum</name>
    <dbReference type="NCBI Taxonomy" id="3225"/>
    <lineage>
        <taxon>Eukaryota</taxon>
        <taxon>Viridiplantae</taxon>
        <taxon>Streptophyta</taxon>
        <taxon>Embryophyta</taxon>
        <taxon>Bryophyta</taxon>
        <taxon>Bryophytina</taxon>
        <taxon>Bryopsida</taxon>
        <taxon>Dicranidae</taxon>
        <taxon>Pseudoditrichales</taxon>
        <taxon>Ditrichaceae</taxon>
        <taxon>Ceratodon</taxon>
    </lineage>
</organism>
<evidence type="ECO:0000313" key="2">
    <source>
        <dbReference type="EMBL" id="KAG0569051.1"/>
    </source>
</evidence>
<evidence type="ECO:0000256" key="1">
    <source>
        <dbReference type="SAM" id="Phobius"/>
    </source>
</evidence>
<proteinExistence type="predicted"/>
<dbReference type="EMBL" id="CM026427">
    <property type="protein sequence ID" value="KAG0569051.1"/>
    <property type="molecule type" value="Genomic_DNA"/>
</dbReference>
<keyword evidence="1" id="KW-0472">Membrane</keyword>
<comment type="caution">
    <text evidence="2">The sequence shown here is derived from an EMBL/GenBank/DDBJ whole genome shotgun (WGS) entry which is preliminary data.</text>
</comment>